<evidence type="ECO:0000259" key="7">
    <source>
        <dbReference type="PROSITE" id="PS51296"/>
    </source>
</evidence>
<dbReference type="EMBL" id="JBEWTB010000002">
    <property type="protein sequence ID" value="MET4755477.1"/>
    <property type="molecule type" value="Genomic_DNA"/>
</dbReference>
<name>A0ABV2SCJ2_9GAMM</name>
<dbReference type="InterPro" id="IPR017881">
    <property type="entry name" value="NirD"/>
</dbReference>
<dbReference type="InterPro" id="IPR012748">
    <property type="entry name" value="Rieske-like_NirD"/>
</dbReference>
<dbReference type="Proteomes" id="UP001549366">
    <property type="component" value="Unassembled WGS sequence"/>
</dbReference>
<evidence type="ECO:0000256" key="6">
    <source>
        <dbReference type="ARBA" id="ARBA00023063"/>
    </source>
</evidence>
<evidence type="ECO:0000256" key="5">
    <source>
        <dbReference type="ARBA" id="ARBA00023014"/>
    </source>
</evidence>
<evidence type="ECO:0000256" key="2">
    <source>
        <dbReference type="ARBA" id="ARBA00022723"/>
    </source>
</evidence>
<keyword evidence="2" id="KW-0479">Metal-binding</keyword>
<dbReference type="EC" id="1.7.1.15" evidence="8"/>
<keyword evidence="3 8" id="KW-0560">Oxidoreductase</keyword>
<dbReference type="Pfam" id="PF13806">
    <property type="entry name" value="Rieske_2"/>
    <property type="match status" value="1"/>
</dbReference>
<keyword evidence="9" id="KW-1185">Reference proteome</keyword>
<reference evidence="8 9" key="1">
    <citation type="submission" date="2024-06" db="EMBL/GenBank/DDBJ databases">
        <title>Genomic Encyclopedia of Type Strains, Phase V (KMG-V): Genome sequencing to study the core and pangenomes of soil and plant-associated prokaryotes.</title>
        <authorList>
            <person name="Whitman W."/>
        </authorList>
    </citation>
    <scope>NUCLEOTIDE SEQUENCE [LARGE SCALE GENOMIC DNA]</scope>
    <source>
        <strain evidence="8 9">NE40</strain>
    </source>
</reference>
<protein>
    <submittedName>
        <fullName evidence="8">Nitrite reductase (NADH) small subunit</fullName>
        <ecNumber evidence="8">1.7.1.15</ecNumber>
    </submittedName>
</protein>
<feature type="domain" description="Rieske" evidence="7">
    <location>
        <begin position="5"/>
        <end position="105"/>
    </location>
</feature>
<evidence type="ECO:0000313" key="8">
    <source>
        <dbReference type="EMBL" id="MET4755477.1"/>
    </source>
</evidence>
<dbReference type="InterPro" id="IPR036922">
    <property type="entry name" value="Rieske_2Fe-2S_sf"/>
</dbReference>
<evidence type="ECO:0000256" key="4">
    <source>
        <dbReference type="ARBA" id="ARBA00023004"/>
    </source>
</evidence>
<dbReference type="SUPFAM" id="SSF50022">
    <property type="entry name" value="ISP domain"/>
    <property type="match status" value="1"/>
</dbReference>
<dbReference type="PROSITE" id="PS51296">
    <property type="entry name" value="RIESKE"/>
    <property type="match status" value="1"/>
</dbReference>
<dbReference type="Gene3D" id="2.102.10.10">
    <property type="entry name" value="Rieske [2Fe-2S] iron-sulphur domain"/>
    <property type="match status" value="1"/>
</dbReference>
<comment type="caution">
    <text evidence="8">The sequence shown here is derived from an EMBL/GenBank/DDBJ whole genome shotgun (WGS) entry which is preliminary data.</text>
</comment>
<dbReference type="NCBIfam" id="TIGR02378">
    <property type="entry name" value="nirD_assim_sml"/>
    <property type="match status" value="1"/>
</dbReference>
<keyword evidence="5" id="KW-0411">Iron-sulfur</keyword>
<dbReference type="PANTHER" id="PTHR40562">
    <property type="match status" value="1"/>
</dbReference>
<dbReference type="PROSITE" id="PS51300">
    <property type="entry name" value="NIRD"/>
    <property type="match status" value="1"/>
</dbReference>
<evidence type="ECO:0000256" key="1">
    <source>
        <dbReference type="ARBA" id="ARBA00022714"/>
    </source>
</evidence>
<proteinExistence type="predicted"/>
<dbReference type="GO" id="GO:0106316">
    <property type="term" value="F:nitrite reductase (NADH) activity"/>
    <property type="evidence" value="ECO:0007669"/>
    <property type="project" value="UniProtKB-EC"/>
</dbReference>
<dbReference type="CDD" id="cd03529">
    <property type="entry name" value="Rieske_NirD"/>
    <property type="match status" value="1"/>
</dbReference>
<keyword evidence="1" id="KW-0001">2Fe-2S</keyword>
<evidence type="ECO:0000313" key="9">
    <source>
        <dbReference type="Proteomes" id="UP001549366"/>
    </source>
</evidence>
<dbReference type="InterPro" id="IPR017941">
    <property type="entry name" value="Rieske_2Fe-2S"/>
</dbReference>
<keyword evidence="6" id="KW-0534">Nitrate assimilation</keyword>
<keyword evidence="4" id="KW-0408">Iron</keyword>
<organism evidence="8 9">
    <name type="scientific">Endozoicomonas lisbonensis</name>
    <dbReference type="NCBI Taxonomy" id="3120522"/>
    <lineage>
        <taxon>Bacteria</taxon>
        <taxon>Pseudomonadati</taxon>
        <taxon>Pseudomonadota</taxon>
        <taxon>Gammaproteobacteria</taxon>
        <taxon>Oceanospirillales</taxon>
        <taxon>Endozoicomonadaceae</taxon>
        <taxon>Endozoicomonas</taxon>
    </lineage>
</organism>
<gene>
    <name evidence="8" type="ORF">V5J35_000669</name>
</gene>
<dbReference type="PANTHER" id="PTHR40562:SF1">
    <property type="entry name" value="NITRITE REDUCTASE (NADH) SMALL SUBUNIT"/>
    <property type="match status" value="1"/>
</dbReference>
<evidence type="ECO:0000256" key="3">
    <source>
        <dbReference type="ARBA" id="ARBA00023002"/>
    </source>
</evidence>
<accession>A0ABV2SCJ2</accession>
<dbReference type="RefSeq" id="WP_354009896.1">
    <property type="nucleotide sequence ID" value="NZ_JBEWTA010000001.1"/>
</dbReference>
<sequence length="114" mass="12476">MSNVWKKVCSVHEIRDGLGACALVDNRQVALFLVNGQMFAVSNLDPFSGCNVISRGITGDLEGRIVVASPVYKQHFDLETGICLEDESVCLESYPVEVVDGRVMVMMPAIDWVA</sequence>